<dbReference type="InterPro" id="IPR013525">
    <property type="entry name" value="ABC2_TM"/>
</dbReference>
<evidence type="ECO:0000256" key="5">
    <source>
        <dbReference type="ARBA" id="ARBA00022989"/>
    </source>
</evidence>
<feature type="transmembrane region" description="Helical" evidence="7">
    <location>
        <begin position="1083"/>
        <end position="1103"/>
    </location>
</feature>
<keyword evidence="3" id="KW-0547">Nucleotide-binding</keyword>
<feature type="transmembrane region" description="Helical" evidence="7">
    <location>
        <begin position="219"/>
        <end position="240"/>
    </location>
</feature>
<feature type="transmembrane region" description="Helical" evidence="7">
    <location>
        <begin position="351"/>
        <end position="368"/>
    </location>
</feature>
<gene>
    <name evidence="9" type="ORF">PVAND_011729</name>
</gene>
<dbReference type="FunFam" id="3.40.50.300:FF:000436">
    <property type="entry name" value="ATP binding cassette subfamily A member 9"/>
    <property type="match status" value="1"/>
</dbReference>
<keyword evidence="2 7" id="KW-0812">Transmembrane</keyword>
<proteinExistence type="predicted"/>
<dbReference type="GO" id="GO:0016887">
    <property type="term" value="F:ATP hydrolysis activity"/>
    <property type="evidence" value="ECO:0007669"/>
    <property type="project" value="InterPro"/>
</dbReference>
<dbReference type="EMBL" id="JADBJN010000001">
    <property type="protein sequence ID" value="KAG5682373.1"/>
    <property type="molecule type" value="Genomic_DNA"/>
</dbReference>
<keyword evidence="6 7" id="KW-0472">Membrane</keyword>
<dbReference type="PANTHER" id="PTHR19229">
    <property type="entry name" value="ATP-BINDING CASSETTE TRANSPORTER SUBFAMILY A ABCA"/>
    <property type="match status" value="1"/>
</dbReference>
<dbReference type="InterPro" id="IPR003439">
    <property type="entry name" value="ABC_transporter-like_ATP-bd"/>
</dbReference>
<evidence type="ECO:0000313" key="9">
    <source>
        <dbReference type="EMBL" id="KAG5682373.1"/>
    </source>
</evidence>
<dbReference type="InterPro" id="IPR027417">
    <property type="entry name" value="P-loop_NTPase"/>
</dbReference>
<feature type="transmembrane region" description="Helical" evidence="7">
    <location>
        <begin position="1202"/>
        <end position="1221"/>
    </location>
</feature>
<dbReference type="CDD" id="cd03263">
    <property type="entry name" value="ABC_subfamily_A"/>
    <property type="match status" value="2"/>
</dbReference>
<feature type="transmembrane region" description="Helical" evidence="7">
    <location>
        <begin position="295"/>
        <end position="317"/>
    </location>
</feature>
<keyword evidence="5 7" id="KW-1133">Transmembrane helix</keyword>
<name>A0A9J6CK88_POLVA</name>
<dbReference type="InterPro" id="IPR026082">
    <property type="entry name" value="ABCA"/>
</dbReference>
<keyword evidence="4" id="KW-0067">ATP-binding</keyword>
<dbReference type="FunFam" id="3.40.50.300:FF:002470">
    <property type="entry name" value="ABC transporter, putative"/>
    <property type="match status" value="1"/>
</dbReference>
<dbReference type="PROSITE" id="PS50893">
    <property type="entry name" value="ABC_TRANSPORTER_2"/>
    <property type="match status" value="2"/>
</dbReference>
<organism evidence="9 10">
    <name type="scientific">Polypedilum vanderplanki</name>
    <name type="common">Sleeping chironomid midge</name>
    <dbReference type="NCBI Taxonomy" id="319348"/>
    <lineage>
        <taxon>Eukaryota</taxon>
        <taxon>Metazoa</taxon>
        <taxon>Ecdysozoa</taxon>
        <taxon>Arthropoda</taxon>
        <taxon>Hexapoda</taxon>
        <taxon>Insecta</taxon>
        <taxon>Pterygota</taxon>
        <taxon>Neoptera</taxon>
        <taxon>Endopterygota</taxon>
        <taxon>Diptera</taxon>
        <taxon>Nematocera</taxon>
        <taxon>Chironomoidea</taxon>
        <taxon>Chironomidae</taxon>
        <taxon>Chironominae</taxon>
        <taxon>Polypedilum</taxon>
        <taxon>Polypedilum</taxon>
    </lineage>
</organism>
<dbReference type="PROSITE" id="PS00211">
    <property type="entry name" value="ABC_TRANSPORTER_1"/>
    <property type="match status" value="1"/>
</dbReference>
<dbReference type="GO" id="GO:0005524">
    <property type="term" value="F:ATP binding"/>
    <property type="evidence" value="ECO:0007669"/>
    <property type="project" value="UniProtKB-KW"/>
</dbReference>
<dbReference type="InterPro" id="IPR003593">
    <property type="entry name" value="AAA+_ATPase"/>
</dbReference>
<dbReference type="SUPFAM" id="SSF52540">
    <property type="entry name" value="P-loop containing nucleoside triphosphate hydrolases"/>
    <property type="match status" value="2"/>
</dbReference>
<evidence type="ECO:0000256" key="3">
    <source>
        <dbReference type="ARBA" id="ARBA00022741"/>
    </source>
</evidence>
<evidence type="ECO:0000256" key="4">
    <source>
        <dbReference type="ARBA" id="ARBA00022840"/>
    </source>
</evidence>
<feature type="domain" description="ABC transporter" evidence="8">
    <location>
        <begin position="473"/>
        <end position="704"/>
    </location>
</feature>
<dbReference type="Proteomes" id="UP001107558">
    <property type="component" value="Chromosome 1"/>
</dbReference>
<dbReference type="Pfam" id="PF00005">
    <property type="entry name" value="ABC_tran"/>
    <property type="match status" value="2"/>
</dbReference>
<evidence type="ECO:0000256" key="6">
    <source>
        <dbReference type="ARBA" id="ARBA00023136"/>
    </source>
</evidence>
<feature type="transmembrane region" description="Helical" evidence="7">
    <location>
        <begin position="1115"/>
        <end position="1132"/>
    </location>
</feature>
<dbReference type="InterPro" id="IPR017871">
    <property type="entry name" value="ABC_transporter-like_CS"/>
</dbReference>
<feature type="domain" description="ABC transporter" evidence="8">
    <location>
        <begin position="1286"/>
        <end position="1517"/>
    </location>
</feature>
<feature type="transmembrane region" description="Helical" evidence="7">
    <location>
        <begin position="20"/>
        <end position="41"/>
    </location>
</feature>
<accession>A0A9J6CK88</accession>
<feature type="transmembrane region" description="Helical" evidence="7">
    <location>
        <begin position="1044"/>
        <end position="1071"/>
    </location>
</feature>
<comment type="caution">
    <text evidence="9">The sequence shown here is derived from an EMBL/GenBank/DDBJ whole genome shotgun (WGS) entry which is preliminary data.</text>
</comment>
<feature type="transmembrane region" description="Helical" evidence="7">
    <location>
        <begin position="260"/>
        <end position="283"/>
    </location>
</feature>
<keyword evidence="10" id="KW-1185">Reference proteome</keyword>
<dbReference type="Pfam" id="PF12698">
    <property type="entry name" value="ABC2_membrane_3"/>
    <property type="match status" value="2"/>
</dbReference>
<dbReference type="GO" id="GO:0016020">
    <property type="term" value="C:membrane"/>
    <property type="evidence" value="ECO:0007669"/>
    <property type="project" value="UniProtKB-SubCell"/>
</dbReference>
<evidence type="ECO:0000256" key="7">
    <source>
        <dbReference type="SAM" id="Phobius"/>
    </source>
</evidence>
<dbReference type="SMART" id="SM00382">
    <property type="entry name" value="AAA"/>
    <property type="match status" value="2"/>
</dbReference>
<evidence type="ECO:0000256" key="2">
    <source>
        <dbReference type="ARBA" id="ARBA00022692"/>
    </source>
</evidence>
<dbReference type="OrthoDB" id="8061355at2759"/>
<evidence type="ECO:0000313" key="10">
    <source>
        <dbReference type="Proteomes" id="UP001107558"/>
    </source>
</evidence>
<dbReference type="GO" id="GO:0140359">
    <property type="term" value="F:ABC-type transporter activity"/>
    <property type="evidence" value="ECO:0007669"/>
    <property type="project" value="InterPro"/>
</dbReference>
<sequence>MDIISTYKVFIVKTLKEKKYYWARNAFFMIFPLLFIILFLFSVTANDNTNATDSHTYSPQNEEELFSSIPSGINDHIYFVPNDTFYSDLMEKFRIKVEIEDERVNGFQSENDIWNKIGDISSRSFIILFNKNSNTTFQYTIKSKNNRFQSDQQYSKNLNAISSKVTNEYVNYGFLGIQYALDVTYIEHMIKSKETPHVIQIERLPSLGNVPKSSIIESIGLFIVIFSALICIALIFTRMVEEKSCGFREQLKNATPYSSLNNVALFTVNLLQMLSLFFICLVITYNKGVWMNVNFFYPLTLVILYITGIIAFTLLVSAFFESIAFSTVGALFWYFVPFFCFQLATVQWKKILIIFPINSFYQGILIFHDYTNSGHYFSHVNFNQRKLHPNDGIFSMSDIYLWLFISTILCISLYFYIINVCPGQYGIKQNPLFIFQRSYYIPNKIDIQSEVQPLNFTASGFENFQHLNQNTVVRIRNLTKTYKSCFNNANTVVKNISMDIYKNQITVLLGHNGAGKTTTMCMLTGLITKTSGHIYVDNIDNIQFYRSKIGFCPQHNIFLSYLTCHEHLVFFGQLRGLSKTNAEIEATNILKKVNLHSKAHEVAKRLSGGMLRKLSLANAIIGETKLLVLDEISSGVDLESRRDIWNILLKLKKDHTILLTTHYMEEADTLADKIAIMESGELIAYGTSMFLKHHYGSGYTLKMLKNTNDNKFDRTSVHNTIKRHIPSAEQKCSVDPLYCMTLPYKDKHKYAEMLRELEVNKALYGIESLSITNTTLEEVFLNSGVSSCVQDGKIDDTDEIDNSYSAIEIHDRNNINRKLIYFRQFQAIFYKKFIYWIRNLPFFCAMVAIPIVMTFLCFLLNTYLADKKHAVLPLKINNLQDPLIMVNFRSNGFSELENTIMKYSQQEDVKIEILRDKNIEQEILDVADGNVLRYYDNLLGAVNFEKSLNGKILVNIFYSQNLIHSVSIMLNFVDNIMLKRQLPNNMIEVINSPLNRQDENLNYIQNLYTEFVPIGLMLYMIMYLPFTFKEKISGFKNLQNIISIIYWSALFLSDLLVHTVVIIIIMLITSYDRKGLDFIDDELEMIAILFLVYGATCLIIVYITSQCFSNLSSSIMFLNYLQIFSLFGIIIMSNSKESMKEYESSITFFHIFPDFALKHSLKVIHEHHKFERNHEKVGNSRDSEVYTNSFYEYQHIFDLTQFFIANAMIFVIASLFLFYFIENQRIMEQFGFLCSRLQMCWCFGRNKNEKNIENIQMDEIYDPDVSNEKKNVSEIIREEKTEQEAMIVSEITKIYEGNVKAVQDVSFSVKKGECFGLLGANGSGKTSLFEIMTLNRSKTCGRVFINGVNSDQDKFLYRYMYGYCPQQDALCDYMTSRELLKYMLMINGYNSYDLDLQVEKWLRKVDIEKYRDKRISNYSGGTKRKLNTAMAMITDPFIIFLDEPTSGVDPKSRKFVWNCIKSLQCHQKTIVLTSHSMDECEMLCNRLGIMKNGELKCIGYIQKLKEKFGKGFSLMVKMKPKVPLENDLLLEVAQDLTDSSPSLIESITDIKLQLQSLFTCDLKDEHEGVLQYFIHAKHISWAKVFQDLLEFSNDHENVIDSFAINETTLEDIFQQFRNEQINQ</sequence>
<reference evidence="9" key="1">
    <citation type="submission" date="2021-03" db="EMBL/GenBank/DDBJ databases">
        <title>Chromosome level genome of the anhydrobiotic midge Polypedilum vanderplanki.</title>
        <authorList>
            <person name="Yoshida Y."/>
            <person name="Kikawada T."/>
            <person name="Gusev O."/>
        </authorList>
    </citation>
    <scope>NUCLEOTIDE SEQUENCE</scope>
    <source>
        <strain evidence="9">NIAS01</strain>
        <tissue evidence="9">Whole body or cell culture</tissue>
    </source>
</reference>
<dbReference type="PANTHER" id="PTHR19229:SF250">
    <property type="entry name" value="ABC TRANSPORTER DOMAIN-CONTAINING PROTEIN-RELATED"/>
    <property type="match status" value="1"/>
</dbReference>
<feature type="transmembrane region" description="Helical" evidence="7">
    <location>
        <begin position="1007"/>
        <end position="1024"/>
    </location>
</feature>
<comment type="subcellular location">
    <subcellularLocation>
        <location evidence="1">Membrane</location>
        <topology evidence="1">Multi-pass membrane protein</topology>
    </subcellularLocation>
</comment>
<feature type="transmembrane region" description="Helical" evidence="7">
    <location>
        <begin position="323"/>
        <end position="344"/>
    </location>
</feature>
<feature type="transmembrane region" description="Helical" evidence="7">
    <location>
        <begin position="399"/>
        <end position="418"/>
    </location>
</feature>
<protein>
    <recommendedName>
        <fullName evidence="8">ABC transporter domain-containing protein</fullName>
    </recommendedName>
</protein>
<feature type="transmembrane region" description="Helical" evidence="7">
    <location>
        <begin position="840"/>
        <end position="864"/>
    </location>
</feature>
<evidence type="ECO:0000259" key="8">
    <source>
        <dbReference type="PROSITE" id="PS50893"/>
    </source>
</evidence>
<dbReference type="Gene3D" id="3.40.50.300">
    <property type="entry name" value="P-loop containing nucleotide triphosphate hydrolases"/>
    <property type="match status" value="2"/>
</dbReference>
<evidence type="ECO:0000256" key="1">
    <source>
        <dbReference type="ARBA" id="ARBA00004141"/>
    </source>
</evidence>